<proteinExistence type="predicted"/>
<accession>A0AAD8TJ30</accession>
<feature type="compositionally biased region" description="Basic and acidic residues" evidence="5">
    <location>
        <begin position="194"/>
        <end position="205"/>
    </location>
</feature>
<dbReference type="GO" id="GO:0005634">
    <property type="term" value="C:nucleus"/>
    <property type="evidence" value="ECO:0007669"/>
    <property type="project" value="TreeGrafter"/>
</dbReference>
<dbReference type="Proteomes" id="UP001231189">
    <property type="component" value="Unassembled WGS sequence"/>
</dbReference>
<feature type="compositionally biased region" description="Polar residues" evidence="5">
    <location>
        <begin position="11"/>
        <end position="20"/>
    </location>
</feature>
<dbReference type="PANTHER" id="PTHR31079">
    <property type="entry name" value="NAC DOMAIN-CONTAINING PROTEIN 73"/>
    <property type="match status" value="1"/>
</dbReference>
<dbReference type="PANTHER" id="PTHR31079:SF25">
    <property type="entry name" value="NAC DOMAIN TRANSCRIPTION FACTOR SUPERFAMILY PROTEIN-RELATED"/>
    <property type="match status" value="1"/>
</dbReference>
<feature type="domain" description="NAC" evidence="6">
    <location>
        <begin position="14"/>
        <end position="177"/>
    </location>
</feature>
<dbReference type="Pfam" id="PF02365">
    <property type="entry name" value="NAM"/>
    <property type="match status" value="1"/>
</dbReference>
<evidence type="ECO:0000256" key="3">
    <source>
        <dbReference type="ARBA" id="ARBA00023163"/>
    </source>
</evidence>
<reference evidence="7" key="1">
    <citation type="submission" date="2023-07" db="EMBL/GenBank/DDBJ databases">
        <title>A chromosome-level genome assembly of Lolium multiflorum.</title>
        <authorList>
            <person name="Chen Y."/>
            <person name="Copetti D."/>
            <person name="Kolliker R."/>
            <person name="Studer B."/>
        </authorList>
    </citation>
    <scope>NUCLEOTIDE SEQUENCE</scope>
    <source>
        <strain evidence="7">02402/16</strain>
        <tissue evidence="7">Leaf</tissue>
    </source>
</reference>
<dbReference type="EMBL" id="JAUUTY010000002">
    <property type="protein sequence ID" value="KAK1683754.1"/>
    <property type="molecule type" value="Genomic_DNA"/>
</dbReference>
<evidence type="ECO:0000313" key="8">
    <source>
        <dbReference type="Proteomes" id="UP001231189"/>
    </source>
</evidence>
<dbReference type="PROSITE" id="PS51005">
    <property type="entry name" value="NAC"/>
    <property type="match status" value="1"/>
</dbReference>
<dbReference type="InterPro" id="IPR036093">
    <property type="entry name" value="NAC_dom_sf"/>
</dbReference>
<protein>
    <recommendedName>
        <fullName evidence="6">NAC domain-containing protein</fullName>
    </recommendedName>
</protein>
<dbReference type="GO" id="GO:0003700">
    <property type="term" value="F:DNA-binding transcription factor activity"/>
    <property type="evidence" value="ECO:0007669"/>
    <property type="project" value="InterPro"/>
</dbReference>
<feature type="region of interest" description="Disordered" evidence="5">
    <location>
        <begin position="1"/>
        <end position="24"/>
    </location>
</feature>
<dbReference type="AlphaFoldDB" id="A0AAD8TJ30"/>
<comment type="caution">
    <text evidence="7">The sequence shown here is derived from an EMBL/GenBank/DDBJ whole genome shotgun (WGS) entry which is preliminary data.</text>
</comment>
<keyword evidence="8" id="KW-1185">Reference proteome</keyword>
<dbReference type="Gene3D" id="2.170.150.80">
    <property type="entry name" value="NAC domain"/>
    <property type="match status" value="1"/>
</dbReference>
<dbReference type="InterPro" id="IPR044799">
    <property type="entry name" value="SOG1-like"/>
</dbReference>
<keyword evidence="4" id="KW-0539">Nucleus</keyword>
<feature type="compositionally biased region" description="Basic and acidic residues" evidence="5">
    <location>
        <begin position="1"/>
        <end position="10"/>
    </location>
</feature>
<feature type="region of interest" description="Disordered" evidence="5">
    <location>
        <begin position="182"/>
        <end position="205"/>
    </location>
</feature>
<gene>
    <name evidence="7" type="ORF">QYE76_044602</name>
</gene>
<evidence type="ECO:0000256" key="2">
    <source>
        <dbReference type="ARBA" id="ARBA00023125"/>
    </source>
</evidence>
<dbReference type="GO" id="GO:0000976">
    <property type="term" value="F:transcription cis-regulatory region binding"/>
    <property type="evidence" value="ECO:0007669"/>
    <property type="project" value="TreeGrafter"/>
</dbReference>
<keyword evidence="2" id="KW-0238">DNA-binding</keyword>
<keyword evidence="1" id="KW-0805">Transcription regulation</keyword>
<evidence type="ECO:0000259" key="6">
    <source>
        <dbReference type="PROSITE" id="PS51005"/>
    </source>
</evidence>
<evidence type="ECO:0000256" key="5">
    <source>
        <dbReference type="SAM" id="MobiDB-lite"/>
    </source>
</evidence>
<keyword evidence="3" id="KW-0804">Transcription</keyword>
<evidence type="ECO:0000256" key="4">
    <source>
        <dbReference type="ARBA" id="ARBA00023242"/>
    </source>
</evidence>
<sequence length="270" mass="29977">MPLFSVDRRTQSSSTPTAGTHGSGVPLVSDDWSAEIRRAPLLCRPKAAVFLNSDGRFHHNGLNSLMLLGIKSNGRNSFFFHSLSNARGAGRRKHRKISKSDGTVSDEFTWRKTGNDKCILDSDGATTKGWKGIFILEARKKGGGTTKKGKWTQHQYSLDAKEDAEDVDIVVSEVFLQSHPKKTRKTQEGVVDDVETKPNQEEEHPGLSLVQLMPEAEDPEVGMTEDKADAHDNFDMWQHGPLDTQNRGLCSLSERNDILDGGAWWDGVYN</sequence>
<dbReference type="InterPro" id="IPR003441">
    <property type="entry name" value="NAC-dom"/>
</dbReference>
<dbReference type="SUPFAM" id="SSF101941">
    <property type="entry name" value="NAC domain"/>
    <property type="match status" value="1"/>
</dbReference>
<organism evidence="7 8">
    <name type="scientific">Lolium multiflorum</name>
    <name type="common">Italian ryegrass</name>
    <name type="synonym">Lolium perenne subsp. multiflorum</name>
    <dbReference type="NCBI Taxonomy" id="4521"/>
    <lineage>
        <taxon>Eukaryota</taxon>
        <taxon>Viridiplantae</taxon>
        <taxon>Streptophyta</taxon>
        <taxon>Embryophyta</taxon>
        <taxon>Tracheophyta</taxon>
        <taxon>Spermatophyta</taxon>
        <taxon>Magnoliopsida</taxon>
        <taxon>Liliopsida</taxon>
        <taxon>Poales</taxon>
        <taxon>Poaceae</taxon>
        <taxon>BOP clade</taxon>
        <taxon>Pooideae</taxon>
        <taxon>Poodae</taxon>
        <taxon>Poeae</taxon>
        <taxon>Poeae Chloroplast Group 2 (Poeae type)</taxon>
        <taxon>Loliodinae</taxon>
        <taxon>Loliinae</taxon>
        <taxon>Lolium</taxon>
    </lineage>
</organism>
<evidence type="ECO:0000256" key="1">
    <source>
        <dbReference type="ARBA" id="ARBA00023015"/>
    </source>
</evidence>
<evidence type="ECO:0000313" key="7">
    <source>
        <dbReference type="EMBL" id="KAK1683754.1"/>
    </source>
</evidence>
<name>A0AAD8TJ30_LOLMU</name>